<comment type="caution">
    <text evidence="2">The sequence shown here is derived from an EMBL/GenBank/DDBJ whole genome shotgun (WGS) entry which is preliminary data.</text>
</comment>
<dbReference type="SUPFAM" id="SSF141255">
    <property type="entry name" value="YccV-like"/>
    <property type="match status" value="1"/>
</dbReference>
<evidence type="ECO:0000313" key="2">
    <source>
        <dbReference type="EMBL" id="GFG39340.1"/>
    </source>
</evidence>
<dbReference type="SMART" id="SM00992">
    <property type="entry name" value="YccV-like"/>
    <property type="match status" value="1"/>
</dbReference>
<dbReference type="InterPro" id="IPR053189">
    <property type="entry name" value="Clp_protease_adapter_ClpF"/>
</dbReference>
<protein>
    <recommendedName>
        <fullName evidence="1">Hemimethylated DNA-binding domain-containing protein</fullName>
    </recommendedName>
</protein>
<gene>
    <name evidence="2" type="ORF">Cfor_08293</name>
</gene>
<sequence>MPDTPFVVGNKECGVMKNIWRGVSSACRWRNYLQLWTVAANRLNKQSWTADKGWSSTWEWGEYLLSGNTGARRPQALPQWKPLQDIWYKLESWKVRWLQFVSWILRAVIQPQDFTSSHGDHSPAIEVLQYRERAGYFTTSLDVRNERPFHLRYRIGQVVRHRTLGYKGVIVGWDLEAKAPETWLHHVYGNNKTLHSWPHYAVLVDEADDTGSHVSYVVQEQLELMKNSECIVVEQVQHSQVKDSFEYFDGAQYIPRKRLRTLYPKD</sequence>
<evidence type="ECO:0000313" key="3">
    <source>
        <dbReference type="Proteomes" id="UP000502823"/>
    </source>
</evidence>
<dbReference type="InterPro" id="IPR011722">
    <property type="entry name" value="Hemimethylated_DNA-bd_dom"/>
</dbReference>
<dbReference type="PANTHER" id="PTHR48439:SF1">
    <property type="entry name" value="HEMIMETHYLATED DNA-BINDING DOMAIN-CONTAINING PROTEIN"/>
    <property type="match status" value="1"/>
</dbReference>
<organism evidence="2 3">
    <name type="scientific">Coptotermes formosanus</name>
    <name type="common">Formosan subterranean termite</name>
    <dbReference type="NCBI Taxonomy" id="36987"/>
    <lineage>
        <taxon>Eukaryota</taxon>
        <taxon>Metazoa</taxon>
        <taxon>Ecdysozoa</taxon>
        <taxon>Arthropoda</taxon>
        <taxon>Hexapoda</taxon>
        <taxon>Insecta</taxon>
        <taxon>Pterygota</taxon>
        <taxon>Neoptera</taxon>
        <taxon>Polyneoptera</taxon>
        <taxon>Dictyoptera</taxon>
        <taxon>Blattodea</taxon>
        <taxon>Blattoidea</taxon>
        <taxon>Termitoidae</taxon>
        <taxon>Rhinotermitidae</taxon>
        <taxon>Coptotermes</taxon>
    </lineage>
</organism>
<dbReference type="Pfam" id="PF08755">
    <property type="entry name" value="YccV-like"/>
    <property type="match status" value="1"/>
</dbReference>
<dbReference type="InParanoid" id="A0A6L2Q5Z2"/>
<dbReference type="OrthoDB" id="28868at2759"/>
<dbReference type="Proteomes" id="UP000502823">
    <property type="component" value="Unassembled WGS sequence"/>
</dbReference>
<dbReference type="NCBIfam" id="TIGR02097">
    <property type="entry name" value="yccV"/>
    <property type="match status" value="1"/>
</dbReference>
<dbReference type="EMBL" id="BLKM01000898">
    <property type="protein sequence ID" value="GFG39340.1"/>
    <property type="molecule type" value="Genomic_DNA"/>
</dbReference>
<dbReference type="Gene3D" id="2.30.30.390">
    <property type="entry name" value="Hemimethylated DNA-binding domain"/>
    <property type="match status" value="1"/>
</dbReference>
<evidence type="ECO:0000259" key="1">
    <source>
        <dbReference type="SMART" id="SM00992"/>
    </source>
</evidence>
<keyword evidence="3" id="KW-1185">Reference proteome</keyword>
<dbReference type="InterPro" id="IPR036623">
    <property type="entry name" value="Hemimethylated_DNA-bd_sf"/>
</dbReference>
<name>A0A6L2Q5Z2_COPFO</name>
<dbReference type="PANTHER" id="PTHR48439">
    <property type="entry name" value="HEMIMETHYLATED DNA-BINDING DOMAIN-CONTAINING PROTEIN"/>
    <property type="match status" value="1"/>
</dbReference>
<feature type="domain" description="Hemimethylated DNA-binding" evidence="1">
    <location>
        <begin position="150"/>
        <end position="256"/>
    </location>
</feature>
<dbReference type="AlphaFoldDB" id="A0A6L2Q5Z2"/>
<accession>A0A6L2Q5Z2</accession>
<dbReference type="GO" id="GO:0003677">
    <property type="term" value="F:DNA binding"/>
    <property type="evidence" value="ECO:0007669"/>
    <property type="project" value="InterPro"/>
</dbReference>
<reference evidence="3" key="1">
    <citation type="submission" date="2020-01" db="EMBL/GenBank/DDBJ databases">
        <title>Draft genome sequence of the Termite Coptotermes fromosanus.</title>
        <authorList>
            <person name="Itakura S."/>
            <person name="Yosikawa Y."/>
            <person name="Umezawa K."/>
        </authorList>
    </citation>
    <scope>NUCLEOTIDE SEQUENCE [LARGE SCALE GENOMIC DNA]</scope>
</reference>
<proteinExistence type="predicted"/>